<dbReference type="SUPFAM" id="SSF47473">
    <property type="entry name" value="EF-hand"/>
    <property type="match status" value="1"/>
</dbReference>
<evidence type="ECO:0000313" key="4">
    <source>
        <dbReference type="EMBL" id="GGX75909.1"/>
    </source>
</evidence>
<keyword evidence="5" id="KW-1185">Reference proteome</keyword>
<evidence type="ECO:0000313" key="5">
    <source>
        <dbReference type="Proteomes" id="UP000600865"/>
    </source>
</evidence>
<dbReference type="RefSeq" id="WP_189587139.1">
    <property type="nucleotide sequence ID" value="NZ_BMYV01000004.1"/>
</dbReference>
<feature type="compositionally biased region" description="Basic and acidic residues" evidence="1">
    <location>
        <begin position="29"/>
        <end position="49"/>
    </location>
</feature>
<organism evidence="4 5">
    <name type="scientific">Litorimonas cladophorae</name>
    <dbReference type="NCBI Taxonomy" id="1220491"/>
    <lineage>
        <taxon>Bacteria</taxon>
        <taxon>Pseudomonadati</taxon>
        <taxon>Pseudomonadota</taxon>
        <taxon>Alphaproteobacteria</taxon>
        <taxon>Maricaulales</taxon>
        <taxon>Robiginitomaculaceae</taxon>
    </lineage>
</organism>
<dbReference type="InterPro" id="IPR018247">
    <property type="entry name" value="EF_Hand_1_Ca_BS"/>
</dbReference>
<comment type="caution">
    <text evidence="4">The sequence shown here is derived from an EMBL/GenBank/DDBJ whole genome shotgun (WGS) entry which is preliminary data.</text>
</comment>
<dbReference type="InterPro" id="IPR011992">
    <property type="entry name" value="EF-hand-dom_pair"/>
</dbReference>
<dbReference type="Gene3D" id="1.10.238.10">
    <property type="entry name" value="EF-hand"/>
    <property type="match status" value="1"/>
</dbReference>
<feature type="chain" id="PRO_5037127405" description="EF-hand domain-containing protein" evidence="2">
    <location>
        <begin position="28"/>
        <end position="190"/>
    </location>
</feature>
<dbReference type="PROSITE" id="PS50222">
    <property type="entry name" value="EF_HAND_2"/>
    <property type="match status" value="1"/>
</dbReference>
<feature type="region of interest" description="Disordered" evidence="1">
    <location>
        <begin position="27"/>
        <end position="51"/>
    </location>
</feature>
<feature type="compositionally biased region" description="Basic and acidic residues" evidence="1">
    <location>
        <begin position="180"/>
        <end position="190"/>
    </location>
</feature>
<dbReference type="GO" id="GO:0005509">
    <property type="term" value="F:calcium ion binding"/>
    <property type="evidence" value="ECO:0007669"/>
    <property type="project" value="InterPro"/>
</dbReference>
<evidence type="ECO:0000259" key="3">
    <source>
        <dbReference type="PROSITE" id="PS50222"/>
    </source>
</evidence>
<dbReference type="AlphaFoldDB" id="A0A918NIL2"/>
<reference evidence="4 5" key="1">
    <citation type="journal article" date="2014" name="Int. J. Syst. Evol. Microbiol.">
        <title>Complete genome sequence of Corynebacterium casei LMG S-19264T (=DSM 44701T), isolated from a smear-ripened cheese.</title>
        <authorList>
            <consortium name="US DOE Joint Genome Institute (JGI-PGF)"/>
            <person name="Walter F."/>
            <person name="Albersmeier A."/>
            <person name="Kalinowski J."/>
            <person name="Ruckert C."/>
        </authorList>
    </citation>
    <scope>NUCLEOTIDE SEQUENCE [LARGE SCALE GENOMIC DNA]</scope>
    <source>
        <strain evidence="4 5">KCTC 23968</strain>
    </source>
</reference>
<evidence type="ECO:0000256" key="2">
    <source>
        <dbReference type="SAM" id="SignalP"/>
    </source>
</evidence>
<name>A0A918NIL2_9PROT</name>
<keyword evidence="2" id="KW-0732">Signal</keyword>
<gene>
    <name evidence="4" type="ORF">GCM10011309_27430</name>
</gene>
<accession>A0A918NIL2</accession>
<evidence type="ECO:0000256" key="1">
    <source>
        <dbReference type="SAM" id="MobiDB-lite"/>
    </source>
</evidence>
<dbReference type="PROSITE" id="PS00018">
    <property type="entry name" value="EF_HAND_1"/>
    <property type="match status" value="2"/>
</dbReference>
<protein>
    <recommendedName>
        <fullName evidence="3">EF-hand domain-containing protein</fullName>
    </recommendedName>
</protein>
<dbReference type="EMBL" id="BMYV01000004">
    <property type="protein sequence ID" value="GGX75909.1"/>
    <property type="molecule type" value="Genomic_DNA"/>
</dbReference>
<feature type="region of interest" description="Disordered" evidence="1">
    <location>
        <begin position="160"/>
        <end position="190"/>
    </location>
</feature>
<dbReference type="InterPro" id="IPR002048">
    <property type="entry name" value="EF_hand_dom"/>
</dbReference>
<sequence>MTSFQHPTPRITLALALVAVMSLSACATKSDRRGPPPDRQERGGQDRAIKTSGTFMHPVAALFSQMDEDRDKVVTPNEVAKGADAEWASFTQNPSAIQFSRWSVETLGSTDAMPNFMSFDRDFNGVISKAEFTSQLDREFVRLDKNGDGQLTRGEMLIAFEAPRGRAKQGGQESGQKRGKGGDRGGRPPR</sequence>
<dbReference type="Pfam" id="PF13202">
    <property type="entry name" value="EF-hand_5"/>
    <property type="match status" value="2"/>
</dbReference>
<feature type="domain" description="EF-hand" evidence="3">
    <location>
        <begin position="131"/>
        <end position="166"/>
    </location>
</feature>
<proteinExistence type="predicted"/>
<dbReference type="Proteomes" id="UP000600865">
    <property type="component" value="Unassembled WGS sequence"/>
</dbReference>
<feature type="signal peptide" evidence="2">
    <location>
        <begin position="1"/>
        <end position="27"/>
    </location>
</feature>